<evidence type="ECO:0008006" key="6">
    <source>
        <dbReference type="Google" id="ProtNLM"/>
    </source>
</evidence>
<feature type="compositionally biased region" description="Basic and acidic residues" evidence="1">
    <location>
        <begin position="358"/>
        <end position="374"/>
    </location>
</feature>
<accession>A0ABX2H6G3</accession>
<feature type="region of interest" description="Disordered" evidence="1">
    <location>
        <begin position="348"/>
        <end position="403"/>
    </location>
</feature>
<feature type="compositionally biased region" description="Low complexity" evidence="1">
    <location>
        <begin position="348"/>
        <end position="357"/>
    </location>
</feature>
<keyword evidence="2" id="KW-1133">Transmembrane helix</keyword>
<dbReference type="RefSeq" id="WP_173769507.1">
    <property type="nucleotide sequence ID" value="NZ_JAAITS010000010.1"/>
</dbReference>
<feature type="chain" id="PRO_5047229986" description="Alternate signal-mediated exported protein, CPF_0494 family" evidence="3">
    <location>
        <begin position="27"/>
        <end position="457"/>
    </location>
</feature>
<organism evidence="4 5">
    <name type="scientific">Blautia faecis</name>
    <dbReference type="NCBI Taxonomy" id="871665"/>
    <lineage>
        <taxon>Bacteria</taxon>
        <taxon>Bacillati</taxon>
        <taxon>Bacillota</taxon>
        <taxon>Clostridia</taxon>
        <taxon>Lachnospirales</taxon>
        <taxon>Lachnospiraceae</taxon>
        <taxon>Blautia</taxon>
    </lineage>
</organism>
<keyword evidence="2" id="KW-0472">Membrane</keyword>
<evidence type="ECO:0000313" key="5">
    <source>
        <dbReference type="Proteomes" id="UP001644719"/>
    </source>
</evidence>
<gene>
    <name evidence="4" type="ORF">G5B17_05215</name>
</gene>
<keyword evidence="3" id="KW-0732">Signal</keyword>
<feature type="transmembrane region" description="Helical" evidence="2">
    <location>
        <begin position="430"/>
        <end position="451"/>
    </location>
</feature>
<feature type="signal peptide" evidence="3">
    <location>
        <begin position="1"/>
        <end position="26"/>
    </location>
</feature>
<feature type="compositionally biased region" description="Gly residues" evidence="1">
    <location>
        <begin position="375"/>
        <end position="403"/>
    </location>
</feature>
<sequence length="457" mass="50475">MKKHKCTSICITVVAVLLLACGTALAAWNVSEYAVNLLSMSSYKNSIQENYVRPDHVDPGQKVVKEVNIKNEGTVDSFVRIKIGRVFGNISENGQFLENPELDPEMIEIHYNTDLWKLCEDGYWYYKDVLPAGKTTKKPLMDSYYLSEKADNRYKNKEARIIVNLESIQAESGEMKAIWGKNEKDLGITYQPCTCEVVTSVIFDKNHKLIIGGEKTDLFANFKNLQPGCTRSQTIRLVNNSDLNIKMSLRAETAKQNKYSKKNLELIQKLLTNYAKIEILENNKVLYHGTVDGNLTKKGWSMKKDISLGEFKPGAGKNLIVKLSLSEEMDNEYQELLGKVKWVFSASQASSDSSSDQNGDRGHNADENNGDGRDNGGSGNKSGNGNNGENGNNGGSGYNGGGDSLNGAAGEKVYATASASPKTGDNTNLLARWFALFAAALVLAVTARKLYRKEKDR</sequence>
<protein>
    <recommendedName>
        <fullName evidence="6">Alternate signal-mediated exported protein, CPF_0494 family</fullName>
    </recommendedName>
</protein>
<name>A0ABX2H6G3_9FIRM</name>
<dbReference type="PROSITE" id="PS51257">
    <property type="entry name" value="PROKAR_LIPOPROTEIN"/>
    <property type="match status" value="1"/>
</dbReference>
<evidence type="ECO:0000256" key="2">
    <source>
        <dbReference type="SAM" id="Phobius"/>
    </source>
</evidence>
<proteinExistence type="predicted"/>
<comment type="caution">
    <text evidence="4">The sequence shown here is derived from an EMBL/GenBank/DDBJ whole genome shotgun (WGS) entry which is preliminary data.</text>
</comment>
<keyword evidence="5" id="KW-1185">Reference proteome</keyword>
<reference evidence="4 5" key="1">
    <citation type="journal article" date="2020" name="Cell Host Microbe">
        <title>Functional and Genomic Variation between Human-Derived Isolates of Lachnospiraceae Reveals Inter- and Intra-Species Diversity.</title>
        <authorList>
            <person name="Sorbara M.T."/>
            <person name="Littmann E.R."/>
            <person name="Fontana E."/>
            <person name="Moody T.U."/>
            <person name="Kohout C.E."/>
            <person name="Gjonbalaj M."/>
            <person name="Eaton V."/>
            <person name="Seok R."/>
            <person name="Leiner I.M."/>
            <person name="Pamer E.G."/>
        </authorList>
    </citation>
    <scope>NUCLEOTIDE SEQUENCE [LARGE SCALE GENOMIC DNA]</scope>
    <source>
        <strain evidence="4 5">MSK.17.74</strain>
    </source>
</reference>
<dbReference type="Proteomes" id="UP001644719">
    <property type="component" value="Unassembled WGS sequence"/>
</dbReference>
<keyword evidence="2" id="KW-0812">Transmembrane</keyword>
<dbReference type="EMBL" id="JAAITS010000010">
    <property type="protein sequence ID" value="NSG84840.1"/>
    <property type="molecule type" value="Genomic_DNA"/>
</dbReference>
<evidence type="ECO:0000256" key="1">
    <source>
        <dbReference type="SAM" id="MobiDB-lite"/>
    </source>
</evidence>
<evidence type="ECO:0000313" key="4">
    <source>
        <dbReference type="EMBL" id="NSG84840.1"/>
    </source>
</evidence>
<evidence type="ECO:0000256" key="3">
    <source>
        <dbReference type="SAM" id="SignalP"/>
    </source>
</evidence>